<gene>
    <name evidence="1" type="ORF">H1016_00200</name>
</gene>
<sequence length="156" mass="18152">MIPRPHFEIIFVPKAHGNVIARLEQKLKSQSELREEVQALLAKHSITPTKIYIMKVDEGKGSKELGDMFEGFTWKKYWGKIRGVRKRFFRDSIWKADFYIHVLYGDKKDGIMFTTEGQGDVDIKSISRGIYDRILQSMQKYGPIPWTQVTRVGTVE</sequence>
<dbReference type="AlphaFoldDB" id="A0A832UZ42"/>
<keyword evidence="2" id="KW-1185">Reference proteome</keyword>
<accession>A0A832UZ42</accession>
<protein>
    <submittedName>
        <fullName evidence="1">Uncharacterized protein</fullName>
    </submittedName>
</protein>
<evidence type="ECO:0000313" key="1">
    <source>
        <dbReference type="EMBL" id="HIJ99943.1"/>
    </source>
</evidence>
<reference evidence="1 2" key="1">
    <citation type="journal article" name="Nat. Commun.">
        <title>Undinarchaeota illuminate DPANN phylogeny and the impact of gene transfer on archaeal evolution.</title>
        <authorList>
            <person name="Dombrowski N."/>
            <person name="Williams T.A."/>
            <person name="Sun J."/>
            <person name="Woodcroft B.J."/>
            <person name="Lee J.H."/>
            <person name="Minh B.Q."/>
            <person name="Rinke C."/>
            <person name="Spang A."/>
        </authorList>
    </citation>
    <scope>NUCLEOTIDE SEQUENCE [LARGE SCALE GENOMIC DNA]</scope>
    <source>
        <strain evidence="1">MAG_bin1129</strain>
    </source>
</reference>
<dbReference type="Proteomes" id="UP000646946">
    <property type="component" value="Unassembled WGS sequence"/>
</dbReference>
<dbReference type="EMBL" id="DVAB01000003">
    <property type="protein sequence ID" value="HIJ99943.1"/>
    <property type="molecule type" value="Genomic_DNA"/>
</dbReference>
<evidence type="ECO:0000313" key="2">
    <source>
        <dbReference type="Proteomes" id="UP000646946"/>
    </source>
</evidence>
<proteinExistence type="predicted"/>
<comment type="caution">
    <text evidence="1">The sequence shown here is derived from an EMBL/GenBank/DDBJ whole genome shotgun (WGS) entry which is preliminary data.</text>
</comment>
<name>A0A832UZ42_9ARCH</name>
<organism evidence="1 2">
    <name type="scientific">Candidatus Naiadarchaeum limnaeum</name>
    <dbReference type="NCBI Taxonomy" id="2756139"/>
    <lineage>
        <taxon>Archaea</taxon>
        <taxon>Candidatus Undinarchaeota</taxon>
        <taxon>Candidatus Undinarchaeia</taxon>
        <taxon>Candidatus Naiadarchaeales</taxon>
        <taxon>Candidatus Naiadarchaeaceae</taxon>
        <taxon>Candidatus Naiadarchaeum</taxon>
    </lineage>
</organism>